<dbReference type="SUPFAM" id="SSF51445">
    <property type="entry name" value="(Trans)glycosidases"/>
    <property type="match status" value="1"/>
</dbReference>
<dbReference type="AlphaFoldDB" id="A0A1Q9DWS3"/>
<dbReference type="InterPro" id="IPR017853">
    <property type="entry name" value="GH"/>
</dbReference>
<feature type="chain" id="PRO_5013067934" evidence="1">
    <location>
        <begin position="20"/>
        <end position="162"/>
    </location>
</feature>
<gene>
    <name evidence="2" type="ORF">AK812_SmicGene17817</name>
</gene>
<sequence>MSRSTFQLWPLPLAGRALALGEYGGLGYPFEGHEWSPETSWAYGNVSHTSKDFAIKFLDLGFRLEALLCENWVSAVVYTQWNDIEEEINGLVTYDRIPKLPQPVLLEFNGRLAQAQAECGFGQNSKRRTSDLPSNCDNYCQGIAIEVLAISIIGIFIVSMQL</sequence>
<organism evidence="2 3">
    <name type="scientific">Symbiodinium microadriaticum</name>
    <name type="common">Dinoflagellate</name>
    <name type="synonym">Zooxanthella microadriatica</name>
    <dbReference type="NCBI Taxonomy" id="2951"/>
    <lineage>
        <taxon>Eukaryota</taxon>
        <taxon>Sar</taxon>
        <taxon>Alveolata</taxon>
        <taxon>Dinophyceae</taxon>
        <taxon>Suessiales</taxon>
        <taxon>Symbiodiniaceae</taxon>
        <taxon>Symbiodinium</taxon>
    </lineage>
</organism>
<feature type="signal peptide" evidence="1">
    <location>
        <begin position="1"/>
        <end position="19"/>
    </location>
</feature>
<comment type="caution">
    <text evidence="2">The sequence shown here is derived from an EMBL/GenBank/DDBJ whole genome shotgun (WGS) entry which is preliminary data.</text>
</comment>
<name>A0A1Q9DWS3_SYMMI</name>
<accession>A0A1Q9DWS3</accession>
<protein>
    <submittedName>
        <fullName evidence="2">Uncharacterized protein</fullName>
    </submittedName>
</protein>
<evidence type="ECO:0000313" key="2">
    <source>
        <dbReference type="EMBL" id="OLP99634.1"/>
    </source>
</evidence>
<proteinExistence type="predicted"/>
<dbReference type="Gene3D" id="3.20.20.80">
    <property type="entry name" value="Glycosidases"/>
    <property type="match status" value="1"/>
</dbReference>
<reference evidence="2 3" key="1">
    <citation type="submission" date="2016-02" db="EMBL/GenBank/DDBJ databases">
        <title>Genome analysis of coral dinoflagellate symbionts highlights evolutionary adaptations to a symbiotic lifestyle.</title>
        <authorList>
            <person name="Aranda M."/>
            <person name="Li Y."/>
            <person name="Liew Y.J."/>
            <person name="Baumgarten S."/>
            <person name="Simakov O."/>
            <person name="Wilson M."/>
            <person name="Piel J."/>
            <person name="Ashoor H."/>
            <person name="Bougouffa S."/>
            <person name="Bajic V.B."/>
            <person name="Ryu T."/>
            <person name="Ravasi T."/>
            <person name="Bayer T."/>
            <person name="Micklem G."/>
            <person name="Kim H."/>
            <person name="Bhak J."/>
            <person name="Lajeunesse T.C."/>
            <person name="Voolstra C.R."/>
        </authorList>
    </citation>
    <scope>NUCLEOTIDE SEQUENCE [LARGE SCALE GENOMIC DNA]</scope>
    <source>
        <strain evidence="2 3">CCMP2467</strain>
    </source>
</reference>
<keyword evidence="1" id="KW-0732">Signal</keyword>
<keyword evidence="3" id="KW-1185">Reference proteome</keyword>
<evidence type="ECO:0000256" key="1">
    <source>
        <dbReference type="SAM" id="SignalP"/>
    </source>
</evidence>
<dbReference type="EMBL" id="LSRX01000355">
    <property type="protein sequence ID" value="OLP99634.1"/>
    <property type="molecule type" value="Genomic_DNA"/>
</dbReference>
<dbReference type="OrthoDB" id="20872at2759"/>
<evidence type="ECO:0000313" key="3">
    <source>
        <dbReference type="Proteomes" id="UP000186817"/>
    </source>
</evidence>
<dbReference type="Proteomes" id="UP000186817">
    <property type="component" value="Unassembled WGS sequence"/>
</dbReference>